<evidence type="ECO:0000256" key="2">
    <source>
        <dbReference type="SAM" id="MobiDB-lite"/>
    </source>
</evidence>
<keyword evidence="1" id="KW-0233">DNA recombination</keyword>
<dbReference type="InterPro" id="IPR011010">
    <property type="entry name" value="DNA_brk_join_enz"/>
</dbReference>
<evidence type="ECO:0000313" key="3">
    <source>
        <dbReference type="EMBL" id="SHI99401.1"/>
    </source>
</evidence>
<feature type="compositionally biased region" description="Basic and acidic residues" evidence="2">
    <location>
        <begin position="1663"/>
        <end position="1682"/>
    </location>
</feature>
<feature type="region of interest" description="Disordered" evidence="2">
    <location>
        <begin position="1831"/>
        <end position="1850"/>
    </location>
</feature>
<dbReference type="EMBL" id="FQZT01000003">
    <property type="protein sequence ID" value="SHI99401.1"/>
    <property type="molecule type" value="Genomic_DNA"/>
</dbReference>
<dbReference type="Gene3D" id="1.10.443.10">
    <property type="entry name" value="Intergrase catalytic core"/>
    <property type="match status" value="2"/>
</dbReference>
<feature type="compositionally biased region" description="Polar residues" evidence="2">
    <location>
        <begin position="1683"/>
        <end position="1694"/>
    </location>
</feature>
<feature type="compositionally biased region" description="Low complexity" evidence="2">
    <location>
        <begin position="1696"/>
        <end position="1706"/>
    </location>
</feature>
<dbReference type="GO" id="GO:0015074">
    <property type="term" value="P:DNA integration"/>
    <property type="evidence" value="ECO:0007669"/>
    <property type="project" value="InterPro"/>
</dbReference>
<dbReference type="OrthoDB" id="5404741at2"/>
<evidence type="ECO:0000256" key="1">
    <source>
        <dbReference type="ARBA" id="ARBA00023172"/>
    </source>
</evidence>
<organism evidence="3 4">
    <name type="scientific">Malonomonas rubra DSM 5091</name>
    <dbReference type="NCBI Taxonomy" id="1122189"/>
    <lineage>
        <taxon>Bacteria</taxon>
        <taxon>Pseudomonadati</taxon>
        <taxon>Thermodesulfobacteriota</taxon>
        <taxon>Desulfuromonadia</taxon>
        <taxon>Desulfuromonadales</taxon>
        <taxon>Geopsychrobacteraceae</taxon>
        <taxon>Malonomonas</taxon>
    </lineage>
</organism>
<accession>A0A1M6FNW3</accession>
<dbReference type="SUPFAM" id="SSF56349">
    <property type="entry name" value="DNA breaking-rejoining enzymes"/>
    <property type="match status" value="2"/>
</dbReference>
<dbReference type="GO" id="GO:0003677">
    <property type="term" value="F:DNA binding"/>
    <property type="evidence" value="ECO:0007669"/>
    <property type="project" value="InterPro"/>
</dbReference>
<gene>
    <name evidence="3" type="ORF">SAMN02745165_01357</name>
</gene>
<feature type="region of interest" description="Disordered" evidence="2">
    <location>
        <begin position="1663"/>
        <end position="1718"/>
    </location>
</feature>
<feature type="compositionally biased region" description="Basic and acidic residues" evidence="2">
    <location>
        <begin position="1707"/>
        <end position="1718"/>
    </location>
</feature>
<evidence type="ECO:0000313" key="4">
    <source>
        <dbReference type="Proteomes" id="UP000184171"/>
    </source>
</evidence>
<dbReference type="Proteomes" id="UP000184171">
    <property type="component" value="Unassembled WGS sequence"/>
</dbReference>
<evidence type="ECO:0008006" key="5">
    <source>
        <dbReference type="Google" id="ProtNLM"/>
    </source>
</evidence>
<name>A0A1M6FNW3_MALRU</name>
<protein>
    <recommendedName>
        <fullName evidence="5">Phage integrase family protein</fullName>
    </recommendedName>
</protein>
<keyword evidence="4" id="KW-1185">Reference proteome</keyword>
<sequence length="1905" mass="218179">MADIDGNNSFKFSVLKYVERSAPAERLCAFLSYHGVLVNGSDLNRLLSICNAPLALDRLFLVLSAAPDVFELAISIAESVNKPSLTEDFEQCKPLLALLLSHRDLISNDSPEFEKTPLTSSNETLKSLSGKSSLYSTLGFLPFENDRIEKYNHLKAQSLIASLVLGHSYAKSIPQVRKALVTVRALVYPEYDHVFEKLPSNPCPPNVYIRALEKFHSESRVRELIPFFEKAFSKIRSLPELPVLKDNTTAQSPMQEPEILTAFRINHPEEEPEIEELSEIGVELVQQNSSEAGPDFDALFFVESESCPFNAGQASKKISRDNQLFSFAWQELSNADISFLLDEITPNGLLDHPIDDDSEELLLAKASLQLMFWVGFSYADLSEIRLWPIGSPPKMPCYLYPEGILRIPSKGAELSKPKSSYQSSYRVANQEYIDLILPQDAVTSISHVCQIYYPQHVLQSLRAGSQPSIGTEKILELNLFPCDLNKIEKAVNRQLSQWHKNGFYRLTAFRIRNFHPRKLARMPFSDITTSDLTLGRSSHLGQTKIHYASFKSIRLAYMFNRSCKEILAESGRPDSSHCQVAATNSFNLGTPFRLQQTTIIHTARSLRTAVDAVRKNATTVSGIVVFHNLFTAYTALLVSYAIGHRRSGLPFLATAAWDEKTGFACCRDKDTDDFYHTRLLWLPEACQEQLINYRNHLRVLNIPVAPDNVDKDKEFFFIRQDFTVDTTLETLHDILCNHGYDFSGHPQRHFLKSVLQERGCSPTVVELFLGHWNLGLEGWVKTSALHPADYRDELKKNLPELLEGLELSPLEGLRRKAPRLKIPLAFPVISPPPPSNSFPTERPALFWFDVLGKKQKGCLDIEDFQPHQKVALEILYKYWPEAYTGDTSVPSITDSDFDKLLRSLQNRSSSIGGWHKSYNFLRKGLQYGSKKHGWSITIPPRFKELKKHKNLIRPDVFQSLKQCRELEGAFLDSLKDPLPKRKIECVGQILLSAILYGGFLHKDWVAAFVDALFRLEKNSQHGDWLWLNLWNGKIPDSEKESDVFQAQSDPARFRRWIADPLTQLLIYRWRRERPGQSNKSIRGEPIKILNEVFKILEKERGKGASKRKILSYKIKTISQLLKIASSRYTISLPPFLVEYAMNRLPSCSLPDQIWRRSFTEETQSISYSRRHSFAEERIPVFRSYDEEIQLEHLDQIQEKILEKKPDNTEYSKNEIREKINKYLSDHVGSISPVLKLLGEWAVQLLDKQESKREHRKKSSPLEGTTVNKYLAGISEELISECQFQDPLNFDQELYLSLYKKVAKALKDKKGQKGQKGQKSTKNPEGTYRDKVTCLHQFHGFLVTRYHQPDINLLAFIDKKKRPSQQISANLITEAQHRRILKQLGWDSEDLTRYQRMRLVVTILAYRTGLRINEIYGLLMEDLQIGPTMTDLLVFPNNYRGLKSTSAIRREPLNIMMPEKELSFVKKWVAIRRAEPSPMRKAPVFTDSPLSKRLASDRILIQPLRDALKLILDDRSVVIHHQRDSFAHNHLLKLTLRSDIRLHQHPAFIDSDHFTKRQRDLYTRQLFPNDEPGTKKLFSAAVLLGHADVDEGFLSYFHLTDWLLGYHLRHPDFLPQISTRILEQITGLGNAYCQEIANDRFVLQKLIQSQAGKNEDLNFEKERSRLLSLDDQKTTDKAEKSDADSNQQENEQGDQQPAAPLEATTEATESKNDEPSKDTELASRKLMLEFDALISHVLLSPDNELTRGFAAEIRGFKKREEEYNLAKAFYRYVQDEPPKCQKRRFKTAELIKGNFIGRDKQLKVSQSQDLAQILDFLDAIGIHRQGYKVIRHTPSENNGTGTSTDREPNHSLACSPQDAANQLQLENFPVRISFSKYYVSHRQHPVKVAEALSLCCQMICIRPHLP</sequence>
<dbReference type="RefSeq" id="WP_072907047.1">
    <property type="nucleotide sequence ID" value="NZ_FQZT01000003.1"/>
</dbReference>
<dbReference type="InterPro" id="IPR013762">
    <property type="entry name" value="Integrase-like_cat_sf"/>
</dbReference>
<reference evidence="3 4" key="1">
    <citation type="submission" date="2016-11" db="EMBL/GenBank/DDBJ databases">
        <authorList>
            <person name="Jaros S."/>
            <person name="Januszkiewicz K."/>
            <person name="Wedrychowicz H."/>
        </authorList>
    </citation>
    <scope>NUCLEOTIDE SEQUENCE [LARGE SCALE GENOMIC DNA]</scope>
    <source>
        <strain evidence="3 4">DSM 5091</strain>
    </source>
</reference>
<dbReference type="GO" id="GO:0006310">
    <property type="term" value="P:DNA recombination"/>
    <property type="evidence" value="ECO:0007669"/>
    <property type="project" value="UniProtKB-KW"/>
</dbReference>
<proteinExistence type="predicted"/>